<dbReference type="EMBL" id="CP005724">
    <property type="protein sequence ID" value="AHH13348.1"/>
    <property type="molecule type" value="Genomic_DNA"/>
</dbReference>
<proteinExistence type="predicted"/>
<evidence type="ECO:0000313" key="1">
    <source>
        <dbReference type="EMBL" id="AHH13348.1"/>
    </source>
</evidence>
<accession>W5T386</accession>
<reference evidence="1" key="1">
    <citation type="submission" date="2013-04" db="EMBL/GenBank/DDBJ databases">
        <title>Comparative Genomics of Relapsing Fever Spirochetes.</title>
        <authorList>
            <person name="Schwan T.G."/>
            <person name="Raffel S.J."/>
            <person name="Porcella S.F."/>
            <person name="Martens C.A."/>
            <person name="Bruno D.P."/>
            <person name="Ricklefs S.M."/>
            <person name="Barbian K.B."/>
        </authorList>
    </citation>
    <scope>NUCLEOTIDE SEQUENCE</scope>
    <source>
        <strain evidence="1">YBT</strain>
        <plasmid evidence="1">unnamed</plasmid>
    </source>
</reference>
<geneLocation type="plasmid" evidence="1">
    <name>unnamed</name>
</geneLocation>
<name>W5T386_BORHE</name>
<keyword evidence="1" id="KW-0614">Plasmid</keyword>
<dbReference type="HOGENOM" id="CLU_3402398_0_0_12"/>
<protein>
    <submittedName>
        <fullName evidence="1">Uncharacterized protein</fullName>
    </submittedName>
</protein>
<sequence length="30" mass="3267">MMIYLVMLLTVGVGVAGTEVSSLERELNQL</sequence>
<gene>
    <name evidence="1" type="ORF">BHO_0900070</name>
</gene>
<dbReference type="AlphaFoldDB" id="W5T386"/>
<organism evidence="1">
    <name type="scientific">Borrelia hermsii YBT</name>
    <dbReference type="NCBI Taxonomy" id="1313295"/>
    <lineage>
        <taxon>Bacteria</taxon>
        <taxon>Pseudomonadati</taxon>
        <taxon>Spirochaetota</taxon>
        <taxon>Spirochaetia</taxon>
        <taxon>Spirochaetales</taxon>
        <taxon>Borreliaceae</taxon>
        <taxon>Borrelia</taxon>
    </lineage>
</organism>